<comment type="caution">
    <text evidence="9">The sequence shown here is derived from an EMBL/GenBank/DDBJ whole genome shotgun (WGS) entry which is preliminary data.</text>
</comment>
<feature type="signal peptide" evidence="7">
    <location>
        <begin position="1"/>
        <end position="24"/>
    </location>
</feature>
<dbReference type="SUPFAM" id="SSF56601">
    <property type="entry name" value="beta-lactamase/transpeptidase-like"/>
    <property type="match status" value="1"/>
</dbReference>
<dbReference type="Pfam" id="PF13354">
    <property type="entry name" value="Beta-lactamase2"/>
    <property type="match status" value="1"/>
</dbReference>
<reference evidence="9 10" key="1">
    <citation type="submission" date="2018-11" db="EMBL/GenBank/DDBJ databases">
        <title>Genomic Encyclopedia of Type Strains, Phase IV (KMG-IV): sequencing the most valuable type-strain genomes for metagenomic binning, comparative biology and taxonomic classification.</title>
        <authorList>
            <person name="Goeker M."/>
        </authorList>
    </citation>
    <scope>NUCLEOTIDE SEQUENCE [LARGE SCALE GENOMIC DNA]</scope>
    <source>
        <strain evidence="9 10">DSM 21945</strain>
    </source>
</reference>
<evidence type="ECO:0000256" key="2">
    <source>
        <dbReference type="ARBA" id="ARBA00009009"/>
    </source>
</evidence>
<dbReference type="InterPro" id="IPR045155">
    <property type="entry name" value="Beta-lactam_cat"/>
</dbReference>
<evidence type="ECO:0000256" key="1">
    <source>
        <dbReference type="ARBA" id="ARBA00001526"/>
    </source>
</evidence>
<comment type="similarity">
    <text evidence="2 6">Belongs to the class-A beta-lactamase family.</text>
</comment>
<dbReference type="GO" id="GO:0008800">
    <property type="term" value="F:beta-lactamase activity"/>
    <property type="evidence" value="ECO:0007669"/>
    <property type="project" value="UniProtKB-UniRule"/>
</dbReference>
<evidence type="ECO:0000256" key="3">
    <source>
        <dbReference type="ARBA" id="ARBA00012865"/>
    </source>
</evidence>
<keyword evidence="7" id="KW-0732">Signal</keyword>
<comment type="catalytic activity">
    <reaction evidence="1 6">
        <text>a beta-lactam + H2O = a substituted beta-amino acid</text>
        <dbReference type="Rhea" id="RHEA:20401"/>
        <dbReference type="ChEBI" id="CHEBI:15377"/>
        <dbReference type="ChEBI" id="CHEBI:35627"/>
        <dbReference type="ChEBI" id="CHEBI:140347"/>
        <dbReference type="EC" id="3.5.2.6"/>
    </reaction>
</comment>
<dbReference type="PANTHER" id="PTHR35333">
    <property type="entry name" value="BETA-LACTAMASE"/>
    <property type="match status" value="1"/>
</dbReference>
<dbReference type="Gene3D" id="3.40.710.10">
    <property type="entry name" value="DD-peptidase/beta-lactamase superfamily"/>
    <property type="match status" value="1"/>
</dbReference>
<dbReference type="PANTHER" id="PTHR35333:SF3">
    <property type="entry name" value="BETA-LACTAMASE-TYPE TRANSPEPTIDASE FOLD CONTAINING PROTEIN"/>
    <property type="match status" value="1"/>
</dbReference>
<dbReference type="PRINTS" id="PR00118">
    <property type="entry name" value="BLACTAMASEA"/>
</dbReference>
<evidence type="ECO:0000313" key="9">
    <source>
        <dbReference type="EMBL" id="ROQ30502.1"/>
    </source>
</evidence>
<dbReference type="EC" id="3.5.2.6" evidence="3 6"/>
<dbReference type="STRING" id="584787.GCA_001247655_01782"/>
<evidence type="ECO:0000256" key="7">
    <source>
        <dbReference type="SAM" id="SignalP"/>
    </source>
</evidence>
<evidence type="ECO:0000259" key="8">
    <source>
        <dbReference type="Pfam" id="PF13354"/>
    </source>
</evidence>
<dbReference type="InterPro" id="IPR012338">
    <property type="entry name" value="Beta-lactam/transpept-like"/>
</dbReference>
<dbReference type="NCBIfam" id="NF033103">
    <property type="entry name" value="bla_class_A"/>
    <property type="match status" value="1"/>
</dbReference>
<dbReference type="AlphaFoldDB" id="A0A3N1PGB4"/>
<evidence type="ECO:0000256" key="6">
    <source>
        <dbReference type="RuleBase" id="RU361140"/>
    </source>
</evidence>
<sequence length="291" mass="30552">MANTLCRNPLLWLTCLLLPGISLADDFSRTISDIESQYGGRLGVAAFDSRDGRQLGYREHDTFAMCSTFKALLAAAVLKKAEQGQLSLDTELSYGKGDLLDYAPVTAAHVDEGQMTVSALAGAAITLSDNTAANLLLAKIGGPAGLTAYIRSLGDNLTRLDRTEPSLNTNLPGDPRDSTTPTAMVALWQKLLLGKALAPASRQQLLAWLKATQTGMAKIRAGLPGGWQAGDKTGSCENGGSNDVAIVWPSGQPPYLLAVYYSDGLGGSAQKNAAIAAVSQAVAEQFYPPGH</sequence>
<feature type="chain" id="PRO_5018078216" description="Beta-lactamase" evidence="7">
    <location>
        <begin position="25"/>
        <end position="291"/>
    </location>
</feature>
<dbReference type="GO" id="GO:0046677">
    <property type="term" value="P:response to antibiotic"/>
    <property type="evidence" value="ECO:0007669"/>
    <property type="project" value="UniProtKB-UniRule"/>
</dbReference>
<dbReference type="Proteomes" id="UP000268033">
    <property type="component" value="Unassembled WGS sequence"/>
</dbReference>
<keyword evidence="10" id="KW-1185">Reference proteome</keyword>
<dbReference type="InterPro" id="IPR023650">
    <property type="entry name" value="Beta-lactam_class-A_AS"/>
</dbReference>
<name>A0A3N1PGB4_9GAMM</name>
<proteinExistence type="inferred from homology"/>
<dbReference type="GO" id="GO:0030655">
    <property type="term" value="P:beta-lactam antibiotic catabolic process"/>
    <property type="evidence" value="ECO:0007669"/>
    <property type="project" value="InterPro"/>
</dbReference>
<gene>
    <name evidence="9" type="ORF">EDC28_101188</name>
</gene>
<protein>
    <recommendedName>
        <fullName evidence="3 6">Beta-lactamase</fullName>
        <ecNumber evidence="3 6">3.5.2.6</ecNumber>
    </recommendedName>
</protein>
<evidence type="ECO:0000313" key="10">
    <source>
        <dbReference type="Proteomes" id="UP000268033"/>
    </source>
</evidence>
<evidence type="ECO:0000256" key="5">
    <source>
        <dbReference type="ARBA" id="ARBA00023251"/>
    </source>
</evidence>
<accession>A0A3N1PGB4</accession>
<evidence type="ECO:0000256" key="4">
    <source>
        <dbReference type="ARBA" id="ARBA00022801"/>
    </source>
</evidence>
<keyword evidence="5 6" id="KW-0046">Antibiotic resistance</keyword>
<organism evidence="9 10">
    <name type="scientific">Gallaecimonas pentaromativorans</name>
    <dbReference type="NCBI Taxonomy" id="584787"/>
    <lineage>
        <taxon>Bacteria</taxon>
        <taxon>Pseudomonadati</taxon>
        <taxon>Pseudomonadota</taxon>
        <taxon>Gammaproteobacteria</taxon>
        <taxon>Enterobacterales</taxon>
        <taxon>Gallaecimonadaceae</taxon>
        <taxon>Gallaecimonas</taxon>
    </lineage>
</organism>
<keyword evidence="4 6" id="KW-0378">Hydrolase</keyword>
<dbReference type="EMBL" id="RJUL01000001">
    <property type="protein sequence ID" value="ROQ30502.1"/>
    <property type="molecule type" value="Genomic_DNA"/>
</dbReference>
<feature type="domain" description="Beta-lactamase class A catalytic" evidence="8">
    <location>
        <begin position="44"/>
        <end position="260"/>
    </location>
</feature>
<dbReference type="RefSeq" id="WP_123420364.1">
    <property type="nucleotide sequence ID" value="NZ_RJUL01000001.1"/>
</dbReference>
<dbReference type="InterPro" id="IPR000871">
    <property type="entry name" value="Beta-lactam_class-A"/>
</dbReference>
<dbReference type="PROSITE" id="PS00146">
    <property type="entry name" value="BETA_LACTAMASE_A"/>
    <property type="match status" value="1"/>
</dbReference>